<evidence type="ECO:0000313" key="3">
    <source>
        <dbReference type="Proteomes" id="UP000540568"/>
    </source>
</evidence>
<keyword evidence="3" id="KW-1185">Reference proteome</keyword>
<dbReference type="AlphaFoldDB" id="A0A7W3J9I7"/>
<evidence type="ECO:0000313" key="2">
    <source>
        <dbReference type="EMBL" id="MBA8808756.1"/>
    </source>
</evidence>
<protein>
    <recommendedName>
        <fullName evidence="4">WxL domain-containing protein</fullName>
    </recommendedName>
</protein>
<evidence type="ECO:0000256" key="1">
    <source>
        <dbReference type="SAM" id="SignalP"/>
    </source>
</evidence>
<proteinExistence type="predicted"/>
<name>A0A7W3J9I7_9MICO</name>
<sequence>MNKNSLALRGSAIAFGAVLLASAGTAAMADDEQDTRTVDVDVEIEPLTGPGALAMTVESDTTSLTEGGSTDLERVFTGTLPKVTVTDTRTPDDIPAGAFWYVMGTASDFHDEQGEHTIEASRLGWSPQLVEGEGEGEPFVEVGGDVAPSDPGLADQELLYLADSAEANAGGGRFSAVADLKLLVPADVEAGSYSSTITLSLFE</sequence>
<feature type="chain" id="PRO_5031261443" description="WxL domain-containing protein" evidence="1">
    <location>
        <begin position="30"/>
        <end position="203"/>
    </location>
</feature>
<dbReference type="Proteomes" id="UP000540568">
    <property type="component" value="Unassembled WGS sequence"/>
</dbReference>
<organism evidence="2 3">
    <name type="scientific">Promicromonospora sukumoe</name>
    <dbReference type="NCBI Taxonomy" id="88382"/>
    <lineage>
        <taxon>Bacteria</taxon>
        <taxon>Bacillati</taxon>
        <taxon>Actinomycetota</taxon>
        <taxon>Actinomycetes</taxon>
        <taxon>Micrococcales</taxon>
        <taxon>Promicromonosporaceae</taxon>
        <taxon>Promicromonospora</taxon>
    </lineage>
</organism>
<accession>A0A7W3J9I7</accession>
<comment type="caution">
    <text evidence="2">The sequence shown here is derived from an EMBL/GenBank/DDBJ whole genome shotgun (WGS) entry which is preliminary data.</text>
</comment>
<keyword evidence="1" id="KW-0732">Signal</keyword>
<dbReference type="RefSeq" id="WP_182617003.1">
    <property type="nucleotide sequence ID" value="NZ_BAAATF010000003.1"/>
</dbReference>
<gene>
    <name evidence="2" type="ORF">FHX71_002698</name>
</gene>
<feature type="signal peptide" evidence="1">
    <location>
        <begin position="1"/>
        <end position="29"/>
    </location>
</feature>
<dbReference type="EMBL" id="JACGWV010000001">
    <property type="protein sequence ID" value="MBA8808756.1"/>
    <property type="molecule type" value="Genomic_DNA"/>
</dbReference>
<evidence type="ECO:0008006" key="4">
    <source>
        <dbReference type="Google" id="ProtNLM"/>
    </source>
</evidence>
<reference evidence="2 3" key="1">
    <citation type="submission" date="2020-07" db="EMBL/GenBank/DDBJ databases">
        <title>Sequencing the genomes of 1000 actinobacteria strains.</title>
        <authorList>
            <person name="Klenk H.-P."/>
        </authorList>
    </citation>
    <scope>NUCLEOTIDE SEQUENCE [LARGE SCALE GENOMIC DNA]</scope>
    <source>
        <strain evidence="2 3">DSM 44121</strain>
    </source>
</reference>